<feature type="compositionally biased region" description="Basic and acidic residues" evidence="1">
    <location>
        <begin position="51"/>
        <end position="72"/>
    </location>
</feature>
<dbReference type="EMBL" id="AZGY01000001">
    <property type="protein sequence ID" value="OAA32542.1"/>
    <property type="molecule type" value="Genomic_DNA"/>
</dbReference>
<evidence type="ECO:0000313" key="3">
    <source>
        <dbReference type="Proteomes" id="UP000078544"/>
    </source>
</evidence>
<reference evidence="2 3" key="1">
    <citation type="journal article" date="2016" name="Genome Biol. Evol.">
        <title>Divergent and convergent evolution of fungal pathogenicity.</title>
        <authorList>
            <person name="Shang Y."/>
            <person name="Xiao G."/>
            <person name="Zheng P."/>
            <person name="Cen K."/>
            <person name="Zhan S."/>
            <person name="Wang C."/>
        </authorList>
    </citation>
    <scope>NUCLEOTIDE SEQUENCE [LARGE SCALE GENOMIC DNA]</scope>
    <source>
        <strain evidence="2 3">RCEF 2490</strain>
    </source>
</reference>
<dbReference type="OrthoDB" id="2537141at2759"/>
<feature type="compositionally biased region" description="Basic and acidic residues" evidence="1">
    <location>
        <begin position="87"/>
        <end position="96"/>
    </location>
</feature>
<sequence>MIRVRQTASRQSPFRSGDDDARQRNEPLDAAQVRHTGEGRRGLVRAWLNDVRSESWTDHTQRTASRQGKEDTIGFVSAFGRNSSSSRGHDLVDSKPDGPANSGPLFVSSSETSDEAAPDPASRGKASKISSPGRRSRPRENPRTRLQSTEDRDRQLSGQFERQARRKTRLDRYDTKNEVTSEQAKAPRQLHSRKARHRHKLRSAREIMDNFASDSIRTANVIMKPQIVQRDISEDAGLGDFADSSFHNFNLDGQRTVKRKALDIVDIEKKCKRSDAIPHSLARQAELRHTCDAGHPTSAARLSIASPNIGQGGLERPDCLVSRLGPDCRPISGEDQDADHFIRGLLQSGVYDDTGIPESRIWAHHGAFRKRLHSRHLRAFDAPPVLRAVHAFTTHPPLAEPPDAAQVLVPSWGRDDTNPAVHKVHSQQTLPETVHELLASTVGPQPHKNFSLDFRFGQTDSFDSVAPASTERALGHSDADGRPSEEGARHTQRFYADAMEPLHTRQASRASEATRLYREPKMIRPSRKFPMPTESLARQSYPRTRTSDSVLTHEPRCL</sequence>
<dbReference type="STRING" id="1081109.A0A166UHH1"/>
<proteinExistence type="predicted"/>
<feature type="compositionally biased region" description="Basic and acidic residues" evidence="1">
    <location>
        <begin position="170"/>
        <end position="179"/>
    </location>
</feature>
<feature type="compositionally biased region" description="Basic residues" evidence="1">
    <location>
        <begin position="188"/>
        <end position="199"/>
    </location>
</feature>
<accession>A0A166UHH1</accession>
<evidence type="ECO:0000313" key="2">
    <source>
        <dbReference type="EMBL" id="OAA32542.1"/>
    </source>
</evidence>
<feature type="compositionally biased region" description="Polar residues" evidence="1">
    <location>
        <begin position="1"/>
        <end position="14"/>
    </location>
</feature>
<feature type="region of interest" description="Disordered" evidence="1">
    <location>
        <begin position="1"/>
        <end position="199"/>
    </location>
</feature>
<evidence type="ECO:0000256" key="1">
    <source>
        <dbReference type="SAM" id="MobiDB-lite"/>
    </source>
</evidence>
<comment type="caution">
    <text evidence="2">The sequence shown here is derived from an EMBL/GenBank/DDBJ whole genome shotgun (WGS) entry which is preliminary data.</text>
</comment>
<feature type="compositionally biased region" description="Basic and acidic residues" evidence="1">
    <location>
        <begin position="473"/>
        <end position="489"/>
    </location>
</feature>
<protein>
    <submittedName>
        <fullName evidence="2">Uncharacterized protein</fullName>
    </submittedName>
</protein>
<dbReference type="Proteomes" id="UP000078544">
    <property type="component" value="Unassembled WGS sequence"/>
</dbReference>
<gene>
    <name evidence="2" type="ORF">AAL_00007</name>
</gene>
<feature type="compositionally biased region" description="Polar residues" evidence="1">
    <location>
        <begin position="536"/>
        <end position="550"/>
    </location>
</feature>
<dbReference type="AlphaFoldDB" id="A0A166UHH1"/>
<feature type="region of interest" description="Disordered" evidence="1">
    <location>
        <begin position="466"/>
        <end position="558"/>
    </location>
</feature>
<keyword evidence="3" id="KW-1185">Reference proteome</keyword>
<organism evidence="2 3">
    <name type="scientific">Moelleriella libera RCEF 2490</name>
    <dbReference type="NCBI Taxonomy" id="1081109"/>
    <lineage>
        <taxon>Eukaryota</taxon>
        <taxon>Fungi</taxon>
        <taxon>Dikarya</taxon>
        <taxon>Ascomycota</taxon>
        <taxon>Pezizomycotina</taxon>
        <taxon>Sordariomycetes</taxon>
        <taxon>Hypocreomycetidae</taxon>
        <taxon>Hypocreales</taxon>
        <taxon>Clavicipitaceae</taxon>
        <taxon>Moelleriella</taxon>
    </lineage>
</organism>
<feature type="compositionally biased region" description="Basic and acidic residues" evidence="1">
    <location>
        <begin position="138"/>
        <end position="155"/>
    </location>
</feature>
<feature type="compositionally biased region" description="Basic and acidic residues" evidence="1">
    <location>
        <begin position="16"/>
        <end position="27"/>
    </location>
</feature>
<name>A0A166UHH1_9HYPO</name>